<accession>A0A1S3D9Y5</accession>
<dbReference type="GO" id="GO:0070681">
    <property type="term" value="P:glutaminyl-tRNAGln biosynthesis via transamidation"/>
    <property type="evidence" value="ECO:0007669"/>
    <property type="project" value="TreeGrafter"/>
</dbReference>
<dbReference type="GO" id="GO:0032543">
    <property type="term" value="P:mitochondrial translation"/>
    <property type="evidence" value="ECO:0007669"/>
    <property type="project" value="TreeGrafter"/>
</dbReference>
<name>A0A1S3D9Y5_DIACI</name>
<feature type="compositionally biased region" description="Basic and acidic residues" evidence="2">
    <location>
        <begin position="31"/>
        <end position="47"/>
    </location>
</feature>
<dbReference type="PANTHER" id="PTHR15004">
    <property type="entry name" value="GLUTAMYL-TRNA(GLN) AMIDOTRANSFERASE SUBUNIT C, MITOCHONDRIAL"/>
    <property type="match status" value="1"/>
</dbReference>
<evidence type="ECO:0000313" key="4">
    <source>
        <dbReference type="RefSeq" id="XP_008477361.1"/>
    </source>
</evidence>
<feature type="region of interest" description="Disordered" evidence="2">
    <location>
        <begin position="28"/>
        <end position="47"/>
    </location>
</feature>
<dbReference type="RefSeq" id="XP_008477361.1">
    <property type="nucleotide sequence ID" value="XM_008479139.3"/>
</dbReference>
<evidence type="ECO:0000256" key="1">
    <source>
        <dbReference type="ARBA" id="ARBA00022741"/>
    </source>
</evidence>
<organism evidence="3 4">
    <name type="scientific">Diaphorina citri</name>
    <name type="common">Asian citrus psyllid</name>
    <dbReference type="NCBI Taxonomy" id="121845"/>
    <lineage>
        <taxon>Eukaryota</taxon>
        <taxon>Metazoa</taxon>
        <taxon>Ecdysozoa</taxon>
        <taxon>Arthropoda</taxon>
        <taxon>Hexapoda</taxon>
        <taxon>Insecta</taxon>
        <taxon>Pterygota</taxon>
        <taxon>Neoptera</taxon>
        <taxon>Paraneoptera</taxon>
        <taxon>Hemiptera</taxon>
        <taxon>Sternorrhyncha</taxon>
        <taxon>Psylloidea</taxon>
        <taxon>Psyllidae</taxon>
        <taxon>Diaphorininae</taxon>
        <taxon>Diaphorina</taxon>
    </lineage>
</organism>
<evidence type="ECO:0000313" key="3">
    <source>
        <dbReference type="Proteomes" id="UP000079169"/>
    </source>
</evidence>
<dbReference type="AlphaFoldDB" id="A0A1S3D9Y5"/>
<dbReference type="PaxDb" id="121845-A0A1S3D9Y5"/>
<dbReference type="GO" id="GO:0030956">
    <property type="term" value="C:glutamyl-tRNA(Gln) amidotransferase complex"/>
    <property type="evidence" value="ECO:0007669"/>
    <property type="project" value="TreeGrafter"/>
</dbReference>
<protein>
    <submittedName>
        <fullName evidence="4">Glutamyl-tRNA(Gln) amidotransferase subunit C, mitochondrial</fullName>
    </submittedName>
</protein>
<proteinExistence type="predicted"/>
<gene>
    <name evidence="4" type="primary">LOC103514269</name>
</gene>
<dbReference type="GO" id="GO:0005739">
    <property type="term" value="C:mitochondrion"/>
    <property type="evidence" value="ECO:0007669"/>
    <property type="project" value="TreeGrafter"/>
</dbReference>
<dbReference type="GO" id="GO:0006450">
    <property type="term" value="P:regulation of translational fidelity"/>
    <property type="evidence" value="ECO:0007669"/>
    <property type="project" value="InterPro"/>
</dbReference>
<dbReference type="InterPro" id="IPR003837">
    <property type="entry name" value="GatC"/>
</dbReference>
<dbReference type="CTD" id="283459"/>
<reference evidence="4" key="1">
    <citation type="submission" date="2025-08" db="UniProtKB">
        <authorList>
            <consortium name="RefSeq"/>
        </authorList>
    </citation>
    <scope>IDENTIFICATION</scope>
</reference>
<dbReference type="SUPFAM" id="SSF141000">
    <property type="entry name" value="Glu-tRNAGln amidotransferase C subunit"/>
    <property type="match status" value="1"/>
</dbReference>
<dbReference type="PANTHER" id="PTHR15004:SF0">
    <property type="entry name" value="GLUTAMYL-TRNA(GLN) AMIDOTRANSFERASE SUBUNIT C, MITOCHONDRIAL"/>
    <property type="match status" value="1"/>
</dbReference>
<dbReference type="OrthoDB" id="5394539at2759"/>
<dbReference type="OMA" id="NTCEEYY"/>
<evidence type="ECO:0000256" key="2">
    <source>
        <dbReference type="SAM" id="MobiDB-lite"/>
    </source>
</evidence>
<dbReference type="KEGG" id="dci:103514269"/>
<dbReference type="GO" id="GO:0000166">
    <property type="term" value="F:nucleotide binding"/>
    <property type="evidence" value="ECO:0007669"/>
    <property type="project" value="UniProtKB-KW"/>
</dbReference>
<sequence>MNRLYSCSRHFLNKTRLLSTSNTSRYFSSKHNVEPKAESPEPKSSDKVVLDDSTVTLLERLSLVNFGSEKSKAILEDAIKFADKIHNVNVDNVKPLINVLDKEWSTPCRDDVVQMENSTQDVKMNTKHVEEDYFVAPPSNVPLHQETNKKK</sequence>
<dbReference type="Pfam" id="PF02686">
    <property type="entry name" value="GatC"/>
    <property type="match status" value="1"/>
</dbReference>
<dbReference type="STRING" id="121845.A0A1S3D9Y5"/>
<keyword evidence="3" id="KW-1185">Reference proteome</keyword>
<dbReference type="InterPro" id="IPR036113">
    <property type="entry name" value="Asp/Glu-ADT_sf_sub_c"/>
</dbReference>
<keyword evidence="1" id="KW-0547">Nucleotide-binding</keyword>
<dbReference type="Proteomes" id="UP000079169">
    <property type="component" value="Unplaced"/>
</dbReference>
<dbReference type="GeneID" id="103514269"/>